<dbReference type="InterPro" id="IPR031330">
    <property type="entry name" value="Gly_Hdrlase_35_cat"/>
</dbReference>
<dbReference type="FunFam" id="2.60.120.260:FF:000021">
    <property type="entry name" value="Beta-galactosidase"/>
    <property type="match status" value="1"/>
</dbReference>
<sequence length="655" mass="73454">MNSFTYVDCCNWVHKEAPEMLENIRSLHFQFVSHSLLQTAATSVEVPRSFSIDYENNQFLLNGNPFRYVSGSLHYFRVPRAYWRDRLRKLRLAGLNAVSTYVEWSQHEPSPGHFEFSGELDLQYFIQLAQEEDLLVLLRPGPYICAERDMGGLPPWLLTVKPDIYLRTNDTTYMEYVERYLTYVMTSVQAQLYGNGGPIIMVQIENEYGSYQACDLDYMIRLRDIVRSIVGDAAVLYTTDGAGPSYLRCGKVEGVYATVDFGTSADVDTAFSAQRLYEPSGPLVNSEFYAGWLTHWGEIFQRVDTDAVVNMLDEMLARNASVNFFMFYGGTNFGFSAGANYGNSYQPQLTSYDYDAPVSEAGDPTSKYFAIREVIGRYLPVLNNTVPVLQPKGDYGTITLSPVVPLLDQRSRQELGKEPLRSQFPLTFEQLGQRYGFILYETTVAHSVPDPAVFTIPDISDRAIVLLDDVPKGILSRSKKITSMSLSAFEGTKIQVLVENEGRINYGSLINDFKGLVSNATLGGEVLEDWIITGFPLSDISRLDVSNNDSYAFSSPGFFHGTFTLPESYSEPLDTFLDPTGWGKGVAFINGFNLGRYWPITGPQVTLYVPGCHLKPYPSVNELILLELEKANSPQYSVSFVPQPVLDKVPPGQTD</sequence>
<protein>
    <recommendedName>
        <fullName evidence="7">Beta-galactosidase</fullName>
        <ecNumber evidence="7">3.2.1.23</ecNumber>
    </recommendedName>
</protein>
<dbReference type="Gene3D" id="2.60.120.260">
    <property type="entry name" value="Galactose-binding domain-like"/>
    <property type="match status" value="2"/>
</dbReference>
<dbReference type="InterPro" id="IPR017853">
    <property type="entry name" value="GH"/>
</dbReference>
<dbReference type="PANTHER" id="PTHR23421">
    <property type="entry name" value="BETA-GALACTOSIDASE RELATED"/>
    <property type="match status" value="1"/>
</dbReference>
<dbReference type="InterPro" id="IPR008979">
    <property type="entry name" value="Galactose-bd-like_sf"/>
</dbReference>
<evidence type="ECO:0000256" key="4">
    <source>
        <dbReference type="ARBA" id="ARBA00023180"/>
    </source>
</evidence>
<keyword evidence="3 7" id="KW-0378">Hydrolase</keyword>
<keyword evidence="2" id="KW-0732">Signal</keyword>
<dbReference type="Pfam" id="PF21467">
    <property type="entry name" value="BetaGal_gal-bd"/>
    <property type="match status" value="1"/>
</dbReference>
<keyword evidence="13" id="KW-1185">Reference proteome</keyword>
<keyword evidence="4" id="KW-0325">Glycoprotein</keyword>
<evidence type="ECO:0000256" key="7">
    <source>
        <dbReference type="RuleBase" id="RU000675"/>
    </source>
</evidence>
<feature type="active site" description="Nucleophile" evidence="6">
    <location>
        <position position="287"/>
    </location>
</feature>
<dbReference type="EC" id="3.2.1.23" evidence="7"/>
<evidence type="ECO:0000256" key="2">
    <source>
        <dbReference type="ARBA" id="ARBA00022729"/>
    </source>
</evidence>
<dbReference type="SUPFAM" id="SSF49785">
    <property type="entry name" value="Galactose-binding domain-like"/>
    <property type="match status" value="1"/>
</dbReference>
<dbReference type="FunCoup" id="A0A6L2PEN8">
    <property type="interactions" value="552"/>
</dbReference>
<dbReference type="EMBL" id="BLKM01000273">
    <property type="protein sequence ID" value="GFG30991.1"/>
    <property type="molecule type" value="Genomic_DNA"/>
</dbReference>
<keyword evidence="5 7" id="KW-0326">Glycosidase</keyword>
<feature type="domain" description="Beta-galactosidase galactose-binding" evidence="11">
    <location>
        <begin position="556"/>
        <end position="616"/>
    </location>
</feature>
<dbReference type="InterPro" id="IPR026283">
    <property type="entry name" value="B-gal_1-like"/>
</dbReference>
<comment type="catalytic activity">
    <reaction evidence="7">
        <text>Hydrolysis of terminal non-reducing beta-D-galactose residues in beta-D-galactosides.</text>
        <dbReference type="EC" id="3.2.1.23"/>
    </reaction>
</comment>
<dbReference type="AlphaFoldDB" id="A0A6L2PEN8"/>
<evidence type="ECO:0000256" key="8">
    <source>
        <dbReference type="RuleBase" id="RU003679"/>
    </source>
</evidence>
<evidence type="ECO:0000256" key="5">
    <source>
        <dbReference type="ARBA" id="ARBA00023295"/>
    </source>
</evidence>
<evidence type="ECO:0000256" key="6">
    <source>
        <dbReference type="PIRSR" id="PIRSR006336-1"/>
    </source>
</evidence>
<reference evidence="13" key="1">
    <citation type="submission" date="2020-01" db="EMBL/GenBank/DDBJ databases">
        <title>Draft genome sequence of the Termite Coptotermes fromosanus.</title>
        <authorList>
            <person name="Itakura S."/>
            <person name="Yosikawa Y."/>
            <person name="Umezawa K."/>
        </authorList>
    </citation>
    <scope>NUCLEOTIDE SEQUENCE [LARGE SCALE GENOMIC DNA]</scope>
</reference>
<evidence type="ECO:0000313" key="13">
    <source>
        <dbReference type="Proteomes" id="UP000502823"/>
    </source>
</evidence>
<dbReference type="FunFam" id="3.20.20.80:FF:000017">
    <property type="entry name" value="Beta-galactosidase"/>
    <property type="match status" value="1"/>
</dbReference>
<dbReference type="PRINTS" id="PR00742">
    <property type="entry name" value="GLHYDRLASE35"/>
</dbReference>
<gene>
    <name evidence="12" type="ORF">Cfor_07978</name>
</gene>
<dbReference type="PIRSF" id="PIRSF006336">
    <property type="entry name" value="B-gal"/>
    <property type="match status" value="1"/>
</dbReference>
<dbReference type="InterPro" id="IPR048913">
    <property type="entry name" value="BetaGal_gal-bd"/>
</dbReference>
<evidence type="ECO:0000259" key="11">
    <source>
        <dbReference type="Pfam" id="PF21467"/>
    </source>
</evidence>
<dbReference type="InParanoid" id="A0A6L2PEN8"/>
<organism evidence="12 13">
    <name type="scientific">Coptotermes formosanus</name>
    <name type="common">Formosan subterranean termite</name>
    <dbReference type="NCBI Taxonomy" id="36987"/>
    <lineage>
        <taxon>Eukaryota</taxon>
        <taxon>Metazoa</taxon>
        <taxon>Ecdysozoa</taxon>
        <taxon>Arthropoda</taxon>
        <taxon>Hexapoda</taxon>
        <taxon>Insecta</taxon>
        <taxon>Pterygota</taxon>
        <taxon>Neoptera</taxon>
        <taxon>Polyneoptera</taxon>
        <taxon>Dictyoptera</taxon>
        <taxon>Blattodea</taxon>
        <taxon>Blattoidea</taxon>
        <taxon>Termitoidae</taxon>
        <taxon>Rhinotermitidae</taxon>
        <taxon>Coptotermes</taxon>
    </lineage>
</organism>
<comment type="caution">
    <text evidence="12">The sequence shown here is derived from an EMBL/GenBank/DDBJ whole genome shotgun (WGS) entry which is preliminary data.</text>
</comment>
<dbReference type="PROSITE" id="PS01182">
    <property type="entry name" value="GLYCOSYL_HYDROL_F35"/>
    <property type="match status" value="1"/>
</dbReference>
<evidence type="ECO:0000256" key="1">
    <source>
        <dbReference type="ARBA" id="ARBA00009809"/>
    </source>
</evidence>
<evidence type="ECO:0000313" key="12">
    <source>
        <dbReference type="EMBL" id="GFG30991.1"/>
    </source>
</evidence>
<dbReference type="Pfam" id="PF01301">
    <property type="entry name" value="Glyco_hydro_35"/>
    <property type="match status" value="1"/>
</dbReference>
<name>A0A6L2PEN8_COPFO</name>
<feature type="domain" description="Beta-galactosidase 1-like first all-beta" evidence="10">
    <location>
        <begin position="425"/>
        <end position="533"/>
    </location>
</feature>
<dbReference type="InterPro" id="IPR001944">
    <property type="entry name" value="Glycoside_Hdrlase_35"/>
</dbReference>
<dbReference type="Gene3D" id="3.20.20.80">
    <property type="entry name" value="Glycosidases"/>
    <property type="match status" value="1"/>
</dbReference>
<dbReference type="GO" id="GO:0004565">
    <property type="term" value="F:beta-galactosidase activity"/>
    <property type="evidence" value="ECO:0007669"/>
    <property type="project" value="UniProtKB-EC"/>
</dbReference>
<dbReference type="GO" id="GO:0005975">
    <property type="term" value="P:carbohydrate metabolic process"/>
    <property type="evidence" value="ECO:0007669"/>
    <property type="project" value="InterPro"/>
</dbReference>
<dbReference type="OrthoDB" id="1657402at2759"/>
<feature type="domain" description="Glycoside hydrolase 35 catalytic" evidence="9">
    <location>
        <begin position="58"/>
        <end position="377"/>
    </location>
</feature>
<evidence type="ECO:0000256" key="3">
    <source>
        <dbReference type="ARBA" id="ARBA00022801"/>
    </source>
</evidence>
<dbReference type="InterPro" id="IPR019801">
    <property type="entry name" value="Glyco_hydro_35_CS"/>
</dbReference>
<dbReference type="Pfam" id="PF21317">
    <property type="entry name" value="BetaGal_ABD_1"/>
    <property type="match status" value="1"/>
</dbReference>
<feature type="active site" description="Proton donor" evidence="6">
    <location>
        <position position="207"/>
    </location>
</feature>
<dbReference type="Proteomes" id="UP000502823">
    <property type="component" value="Unassembled WGS sequence"/>
</dbReference>
<dbReference type="InterPro" id="IPR048912">
    <property type="entry name" value="BetaGal1-like_ABD1"/>
</dbReference>
<evidence type="ECO:0000259" key="9">
    <source>
        <dbReference type="Pfam" id="PF01301"/>
    </source>
</evidence>
<proteinExistence type="inferred from homology"/>
<accession>A0A6L2PEN8</accession>
<dbReference type="SUPFAM" id="SSF51445">
    <property type="entry name" value="(Trans)glycosidases"/>
    <property type="match status" value="1"/>
</dbReference>
<evidence type="ECO:0000259" key="10">
    <source>
        <dbReference type="Pfam" id="PF21317"/>
    </source>
</evidence>
<comment type="similarity">
    <text evidence="1 8">Belongs to the glycosyl hydrolase 35 family.</text>
</comment>